<comment type="caution">
    <text evidence="2">The sequence shown here is derived from an EMBL/GenBank/DDBJ whole genome shotgun (WGS) entry which is preliminary data.</text>
</comment>
<dbReference type="STRING" id="1817772.A2527_06455"/>
<name>A0A1F6GA46_9PROT</name>
<sequence>MELNLEELLAPKRAAPKEKSKYTPLPDHEKELTDRPDQMDPQAARSAPQKGQGPINEFGQKKGQKGAIGLDEAKPHIPKDGPLSTGEAGLNYAINNYRWNYQRFMENWAVALSKRWLAPADYLSGAVPNGGSIWIKVTLSKDGNLMGYEVLESQVSDDMTMMVVYAVMGVRQRPPLPDSFPEESLIAYWRFVYPPLAELKAMMEKSRP</sequence>
<gene>
    <name evidence="2" type="ORF">A2527_06455</name>
</gene>
<evidence type="ECO:0000313" key="2">
    <source>
        <dbReference type="EMBL" id="OGG94978.1"/>
    </source>
</evidence>
<protein>
    <recommendedName>
        <fullName evidence="4">TonB C-terminal domain-containing protein</fullName>
    </recommendedName>
</protein>
<dbReference type="EMBL" id="MFNE01000030">
    <property type="protein sequence ID" value="OGG94978.1"/>
    <property type="molecule type" value="Genomic_DNA"/>
</dbReference>
<dbReference type="Proteomes" id="UP000178449">
    <property type="component" value="Unassembled WGS sequence"/>
</dbReference>
<organism evidence="2 3">
    <name type="scientific">Candidatus Lambdaproteobacteria bacterium RIFOXYD2_FULL_50_16</name>
    <dbReference type="NCBI Taxonomy" id="1817772"/>
    <lineage>
        <taxon>Bacteria</taxon>
        <taxon>Pseudomonadati</taxon>
        <taxon>Pseudomonadota</taxon>
        <taxon>Candidatus Lambdaproteobacteria</taxon>
    </lineage>
</organism>
<proteinExistence type="predicted"/>
<dbReference type="AlphaFoldDB" id="A0A1F6GA46"/>
<evidence type="ECO:0008006" key="4">
    <source>
        <dbReference type="Google" id="ProtNLM"/>
    </source>
</evidence>
<evidence type="ECO:0000256" key="1">
    <source>
        <dbReference type="SAM" id="MobiDB-lite"/>
    </source>
</evidence>
<accession>A0A1F6GA46</accession>
<reference evidence="2 3" key="1">
    <citation type="journal article" date="2016" name="Nat. Commun.">
        <title>Thousands of microbial genomes shed light on interconnected biogeochemical processes in an aquifer system.</title>
        <authorList>
            <person name="Anantharaman K."/>
            <person name="Brown C.T."/>
            <person name="Hug L.A."/>
            <person name="Sharon I."/>
            <person name="Castelle C.J."/>
            <person name="Probst A.J."/>
            <person name="Thomas B.C."/>
            <person name="Singh A."/>
            <person name="Wilkins M.J."/>
            <person name="Karaoz U."/>
            <person name="Brodie E.L."/>
            <person name="Williams K.H."/>
            <person name="Hubbard S.S."/>
            <person name="Banfield J.F."/>
        </authorList>
    </citation>
    <scope>NUCLEOTIDE SEQUENCE [LARGE SCALE GENOMIC DNA]</scope>
</reference>
<dbReference type="SUPFAM" id="SSF74653">
    <property type="entry name" value="TolA/TonB C-terminal domain"/>
    <property type="match status" value="1"/>
</dbReference>
<evidence type="ECO:0000313" key="3">
    <source>
        <dbReference type="Proteomes" id="UP000178449"/>
    </source>
</evidence>
<feature type="region of interest" description="Disordered" evidence="1">
    <location>
        <begin position="1"/>
        <end position="66"/>
    </location>
</feature>
<feature type="compositionally biased region" description="Basic and acidic residues" evidence="1">
    <location>
        <begin position="15"/>
        <end position="38"/>
    </location>
</feature>